<evidence type="ECO:0000313" key="3">
    <source>
        <dbReference type="Proteomes" id="UP000321583"/>
    </source>
</evidence>
<dbReference type="EMBL" id="VLJS01000026">
    <property type="protein sequence ID" value="TWH16453.1"/>
    <property type="molecule type" value="Genomic_DNA"/>
</dbReference>
<reference evidence="2 3" key="1">
    <citation type="submission" date="2019-07" db="EMBL/GenBank/DDBJ databases">
        <title>Genome sequencing of lignin-degrading bacterial isolates.</title>
        <authorList>
            <person name="Gladden J."/>
        </authorList>
    </citation>
    <scope>NUCLEOTIDE SEQUENCE [LARGE SCALE GENOMIC DNA]</scope>
    <source>
        <strain evidence="2 3">J19</strain>
    </source>
</reference>
<keyword evidence="3" id="KW-1185">Reference proteome</keyword>
<comment type="caution">
    <text evidence="2">The sequence shown here is derived from an EMBL/GenBank/DDBJ whole genome shotgun (WGS) entry which is preliminary data.</text>
</comment>
<sequence length="76" mass="7467">MLRPADAGSAAGAWAAPAATRPTAPTSGQAGAFAPAFARLHGEIVDSIRNGFGHGQARTAMAAGAAMANLLPSQLP</sequence>
<evidence type="ECO:0000313" key="2">
    <source>
        <dbReference type="EMBL" id="TWH16453.1"/>
    </source>
</evidence>
<dbReference type="Proteomes" id="UP000321583">
    <property type="component" value="Unassembled WGS sequence"/>
</dbReference>
<dbReference type="RefSeq" id="WP_222612038.1">
    <property type="nucleotide sequence ID" value="NZ_VLJS01000026.1"/>
</dbReference>
<evidence type="ECO:0000256" key="1">
    <source>
        <dbReference type="SAM" id="MobiDB-lite"/>
    </source>
</evidence>
<feature type="compositionally biased region" description="Low complexity" evidence="1">
    <location>
        <begin position="1"/>
        <end position="28"/>
    </location>
</feature>
<feature type="non-terminal residue" evidence="2">
    <location>
        <position position="76"/>
    </location>
</feature>
<feature type="region of interest" description="Disordered" evidence="1">
    <location>
        <begin position="1"/>
        <end position="30"/>
    </location>
</feature>
<protein>
    <submittedName>
        <fullName evidence="2">Uncharacterized protein</fullName>
    </submittedName>
</protein>
<organism evidence="2 3">
    <name type="scientific">Pseudoxanthomonas taiwanensis J19</name>
    <dbReference type="NCBI Taxonomy" id="935569"/>
    <lineage>
        <taxon>Bacteria</taxon>
        <taxon>Pseudomonadati</taxon>
        <taxon>Pseudomonadota</taxon>
        <taxon>Gammaproteobacteria</taxon>
        <taxon>Lysobacterales</taxon>
        <taxon>Lysobacteraceae</taxon>
        <taxon>Pseudoxanthomonas</taxon>
    </lineage>
</organism>
<proteinExistence type="predicted"/>
<dbReference type="AlphaFoldDB" id="A0A562E3Z7"/>
<gene>
    <name evidence="2" type="ORF">L613_012100000010</name>
</gene>
<name>A0A562E3Z7_9GAMM</name>
<accession>A0A562E3Z7</accession>